<evidence type="ECO:0000256" key="6">
    <source>
        <dbReference type="ARBA" id="ARBA00023136"/>
    </source>
</evidence>
<dbReference type="Gene3D" id="1.20.1540.10">
    <property type="entry name" value="Rhomboid-like"/>
    <property type="match status" value="1"/>
</dbReference>
<protein>
    <recommendedName>
        <fullName evidence="8">Peptidase S54 rhomboid domain-containing protein</fullName>
    </recommendedName>
</protein>
<proteinExistence type="inferred from homology"/>
<keyword evidence="6 7" id="KW-0472">Membrane</keyword>
<dbReference type="GO" id="GO:0006465">
    <property type="term" value="P:signal peptide processing"/>
    <property type="evidence" value="ECO:0007669"/>
    <property type="project" value="TreeGrafter"/>
</dbReference>
<sequence length="433" mass="48693">MFCAHLRRYSPRNIHSCILRPSTRSFSQTTFRSAFRPTRLLRQEPQPQPQFREETVRERFGEAFTERIGRPHIRNQVMFVVFGSALVFSYAAVRTNIETEYWTKRLTASSFVWSTQSITSVDLKRAQNAEVIKDLREWYAYISGRIQEVPGLLRPWVGIAYVAVMQPYADASEGKRLCWKICLFNAAVWAAWKFRRLQGPMRVSFMHHPLSGLSYTLLTSMFSHRSFLHLAFNCLALESFGSAAYYYFLREQDKSSPPQLESTAAWHFLGFFISAGLFSGLVSHVVSAKFRYPRLIAQLASPARTPKATDTWASAVAASAASAKAATKKAVPDILPSLGASGAVYGAVTLTALAFPESQVALFIPPSYPISIQWGVGGLVLMDIVGILRGWRYLDHWAHLGGAAFGVAYYAYGPAFWRGLRQRFQSPNDRIAT</sequence>
<gene>
    <name evidence="9" type="ORF">BDZ94DRAFT_1196100</name>
</gene>
<evidence type="ECO:0000256" key="1">
    <source>
        <dbReference type="ARBA" id="ARBA00004141"/>
    </source>
</evidence>
<dbReference type="EMBL" id="MU150283">
    <property type="protein sequence ID" value="KAF9461537.1"/>
    <property type="molecule type" value="Genomic_DNA"/>
</dbReference>
<feature type="domain" description="Peptidase S54 rhomboid" evidence="8">
    <location>
        <begin position="215"/>
        <end position="411"/>
    </location>
</feature>
<dbReference type="Proteomes" id="UP000807353">
    <property type="component" value="Unassembled WGS sequence"/>
</dbReference>
<accession>A0A9P5Y159</accession>
<evidence type="ECO:0000256" key="2">
    <source>
        <dbReference type="ARBA" id="ARBA00009045"/>
    </source>
</evidence>
<dbReference type="Pfam" id="PF01694">
    <property type="entry name" value="Rhomboid"/>
    <property type="match status" value="1"/>
</dbReference>
<evidence type="ECO:0000313" key="10">
    <source>
        <dbReference type="Proteomes" id="UP000807353"/>
    </source>
</evidence>
<dbReference type="AlphaFoldDB" id="A0A9P5Y159"/>
<comment type="similarity">
    <text evidence="2">Belongs to the peptidase S54 family.</text>
</comment>
<dbReference type="SUPFAM" id="SSF144091">
    <property type="entry name" value="Rhomboid-like"/>
    <property type="match status" value="1"/>
</dbReference>
<dbReference type="OrthoDB" id="10260614at2759"/>
<feature type="transmembrane region" description="Helical" evidence="7">
    <location>
        <begin position="372"/>
        <end position="391"/>
    </location>
</feature>
<dbReference type="GO" id="GO:0016020">
    <property type="term" value="C:membrane"/>
    <property type="evidence" value="ECO:0007669"/>
    <property type="project" value="UniProtKB-SubCell"/>
</dbReference>
<evidence type="ECO:0000256" key="5">
    <source>
        <dbReference type="ARBA" id="ARBA00022989"/>
    </source>
</evidence>
<comment type="caution">
    <text evidence="9">The sequence shown here is derived from an EMBL/GenBank/DDBJ whole genome shotgun (WGS) entry which is preliminary data.</text>
</comment>
<dbReference type="GO" id="GO:0004252">
    <property type="term" value="F:serine-type endopeptidase activity"/>
    <property type="evidence" value="ECO:0007669"/>
    <property type="project" value="InterPro"/>
</dbReference>
<evidence type="ECO:0000256" key="4">
    <source>
        <dbReference type="ARBA" id="ARBA00022801"/>
    </source>
</evidence>
<keyword evidence="4" id="KW-0378">Hydrolase</keyword>
<dbReference type="PANTHER" id="PTHR43731">
    <property type="entry name" value="RHOMBOID PROTEASE"/>
    <property type="match status" value="1"/>
</dbReference>
<feature type="transmembrane region" description="Helical" evidence="7">
    <location>
        <begin position="227"/>
        <end position="248"/>
    </location>
</feature>
<dbReference type="InterPro" id="IPR022764">
    <property type="entry name" value="Peptidase_S54_rhomboid_dom"/>
</dbReference>
<comment type="subcellular location">
    <subcellularLocation>
        <location evidence="1">Membrane</location>
        <topology evidence="1">Multi-pass membrane protein</topology>
    </subcellularLocation>
</comment>
<organism evidence="9 10">
    <name type="scientific">Collybia nuda</name>
    <dbReference type="NCBI Taxonomy" id="64659"/>
    <lineage>
        <taxon>Eukaryota</taxon>
        <taxon>Fungi</taxon>
        <taxon>Dikarya</taxon>
        <taxon>Basidiomycota</taxon>
        <taxon>Agaricomycotina</taxon>
        <taxon>Agaricomycetes</taxon>
        <taxon>Agaricomycetidae</taxon>
        <taxon>Agaricales</taxon>
        <taxon>Tricholomatineae</taxon>
        <taxon>Clitocybaceae</taxon>
        <taxon>Collybia</taxon>
    </lineage>
</organism>
<keyword evidence="10" id="KW-1185">Reference proteome</keyword>
<evidence type="ECO:0000313" key="9">
    <source>
        <dbReference type="EMBL" id="KAF9461537.1"/>
    </source>
</evidence>
<keyword evidence="5 7" id="KW-1133">Transmembrane helix</keyword>
<reference evidence="9" key="1">
    <citation type="submission" date="2020-11" db="EMBL/GenBank/DDBJ databases">
        <authorList>
            <consortium name="DOE Joint Genome Institute"/>
            <person name="Ahrendt S."/>
            <person name="Riley R."/>
            <person name="Andreopoulos W."/>
            <person name="Labutti K."/>
            <person name="Pangilinan J."/>
            <person name="Ruiz-Duenas F.J."/>
            <person name="Barrasa J.M."/>
            <person name="Sanchez-Garcia M."/>
            <person name="Camarero S."/>
            <person name="Miyauchi S."/>
            <person name="Serrano A."/>
            <person name="Linde D."/>
            <person name="Babiker R."/>
            <person name="Drula E."/>
            <person name="Ayuso-Fernandez I."/>
            <person name="Pacheco R."/>
            <person name="Padilla G."/>
            <person name="Ferreira P."/>
            <person name="Barriuso J."/>
            <person name="Kellner H."/>
            <person name="Castanera R."/>
            <person name="Alfaro M."/>
            <person name="Ramirez L."/>
            <person name="Pisabarro A.G."/>
            <person name="Kuo A."/>
            <person name="Tritt A."/>
            <person name="Lipzen A."/>
            <person name="He G."/>
            <person name="Yan M."/>
            <person name="Ng V."/>
            <person name="Cullen D."/>
            <person name="Martin F."/>
            <person name="Rosso M.-N."/>
            <person name="Henrissat B."/>
            <person name="Hibbett D."/>
            <person name="Martinez A.T."/>
            <person name="Grigoriev I.V."/>
        </authorList>
    </citation>
    <scope>NUCLEOTIDE SEQUENCE</scope>
    <source>
        <strain evidence="9">CBS 247.69</strain>
    </source>
</reference>
<evidence type="ECO:0000256" key="3">
    <source>
        <dbReference type="ARBA" id="ARBA00022692"/>
    </source>
</evidence>
<keyword evidence="3 7" id="KW-0812">Transmembrane</keyword>
<dbReference type="InterPro" id="IPR050925">
    <property type="entry name" value="Rhomboid_protease_S54"/>
</dbReference>
<evidence type="ECO:0000259" key="8">
    <source>
        <dbReference type="Pfam" id="PF01694"/>
    </source>
</evidence>
<evidence type="ECO:0000256" key="7">
    <source>
        <dbReference type="SAM" id="Phobius"/>
    </source>
</evidence>
<feature type="transmembrane region" description="Helical" evidence="7">
    <location>
        <begin position="397"/>
        <end position="417"/>
    </location>
</feature>
<dbReference type="PANTHER" id="PTHR43731:SF14">
    <property type="entry name" value="PRESENILIN-ASSOCIATED RHOMBOID-LIKE PROTEIN, MITOCHONDRIAL"/>
    <property type="match status" value="1"/>
</dbReference>
<dbReference type="InterPro" id="IPR035952">
    <property type="entry name" value="Rhomboid-like_sf"/>
</dbReference>
<name>A0A9P5Y159_9AGAR</name>
<feature type="transmembrane region" description="Helical" evidence="7">
    <location>
        <begin position="268"/>
        <end position="286"/>
    </location>
</feature>